<dbReference type="EMBL" id="GBRH01281808">
    <property type="protein sequence ID" value="JAD16087.1"/>
    <property type="molecule type" value="Transcribed_RNA"/>
</dbReference>
<proteinExistence type="predicted"/>
<accession>A0A0A8XWN1</accession>
<reference evidence="1" key="1">
    <citation type="submission" date="2014-09" db="EMBL/GenBank/DDBJ databases">
        <authorList>
            <person name="Magalhaes I.L.F."/>
            <person name="Oliveira U."/>
            <person name="Santos F.R."/>
            <person name="Vidigal T.H.D.A."/>
            <person name="Brescovit A.D."/>
            <person name="Santos A.J."/>
        </authorList>
    </citation>
    <scope>NUCLEOTIDE SEQUENCE</scope>
    <source>
        <tissue evidence="1">Shoot tissue taken approximately 20 cm above the soil surface</tissue>
    </source>
</reference>
<organism evidence="1">
    <name type="scientific">Arundo donax</name>
    <name type="common">Giant reed</name>
    <name type="synonym">Donax arundinaceus</name>
    <dbReference type="NCBI Taxonomy" id="35708"/>
    <lineage>
        <taxon>Eukaryota</taxon>
        <taxon>Viridiplantae</taxon>
        <taxon>Streptophyta</taxon>
        <taxon>Embryophyta</taxon>
        <taxon>Tracheophyta</taxon>
        <taxon>Spermatophyta</taxon>
        <taxon>Magnoliopsida</taxon>
        <taxon>Liliopsida</taxon>
        <taxon>Poales</taxon>
        <taxon>Poaceae</taxon>
        <taxon>PACMAD clade</taxon>
        <taxon>Arundinoideae</taxon>
        <taxon>Arundineae</taxon>
        <taxon>Arundo</taxon>
    </lineage>
</organism>
<sequence>MRKLLLIVQRRKNRERALAGHAWLVGDVAIILMLIMPQKGLARCLEN</sequence>
<reference evidence="1" key="2">
    <citation type="journal article" date="2015" name="Data Brief">
        <title>Shoot transcriptome of the giant reed, Arundo donax.</title>
        <authorList>
            <person name="Barrero R.A."/>
            <person name="Guerrero F.D."/>
            <person name="Moolhuijzen P."/>
            <person name="Goolsby J.A."/>
            <person name="Tidwell J."/>
            <person name="Bellgard S.E."/>
            <person name="Bellgard M.I."/>
        </authorList>
    </citation>
    <scope>NUCLEOTIDE SEQUENCE</scope>
    <source>
        <tissue evidence="1">Shoot tissue taken approximately 20 cm above the soil surface</tissue>
    </source>
</reference>
<protein>
    <submittedName>
        <fullName evidence="1">Uncharacterized protein</fullName>
    </submittedName>
</protein>
<dbReference type="AlphaFoldDB" id="A0A0A8XWN1"/>
<evidence type="ECO:0000313" key="1">
    <source>
        <dbReference type="EMBL" id="JAD16087.1"/>
    </source>
</evidence>
<name>A0A0A8XWN1_ARUDO</name>